<comment type="caution">
    <text evidence="2">The sequence shown here is derived from an EMBL/GenBank/DDBJ whole genome shotgun (WGS) entry which is preliminary data.</text>
</comment>
<dbReference type="Proteomes" id="UP001632037">
    <property type="component" value="Unassembled WGS sequence"/>
</dbReference>
<evidence type="ECO:0008006" key="4">
    <source>
        <dbReference type="Google" id="ProtNLM"/>
    </source>
</evidence>
<feature type="compositionally biased region" description="Basic and acidic residues" evidence="1">
    <location>
        <begin position="36"/>
        <end position="59"/>
    </location>
</feature>
<reference evidence="2 3" key="1">
    <citation type="submission" date="2024-09" db="EMBL/GenBank/DDBJ databases">
        <title>Genome sequencing and assembly of Phytophthora oleae, isolate VK10A, causative agent of rot of olive drupes.</title>
        <authorList>
            <person name="Conti Taguali S."/>
            <person name="Riolo M."/>
            <person name="La Spada F."/>
            <person name="Cacciola S.O."/>
            <person name="Dionisio G."/>
        </authorList>
    </citation>
    <scope>NUCLEOTIDE SEQUENCE [LARGE SCALE GENOMIC DNA]</scope>
    <source>
        <strain evidence="2 3">VK10A</strain>
    </source>
</reference>
<feature type="compositionally biased region" description="Basic residues" evidence="1">
    <location>
        <begin position="81"/>
        <end position="93"/>
    </location>
</feature>
<proteinExistence type="predicted"/>
<evidence type="ECO:0000313" key="2">
    <source>
        <dbReference type="EMBL" id="KAL3665589.1"/>
    </source>
</evidence>
<name>A0ABD3FJ44_9STRA</name>
<organism evidence="2 3">
    <name type="scientific">Phytophthora oleae</name>
    <dbReference type="NCBI Taxonomy" id="2107226"/>
    <lineage>
        <taxon>Eukaryota</taxon>
        <taxon>Sar</taxon>
        <taxon>Stramenopiles</taxon>
        <taxon>Oomycota</taxon>
        <taxon>Peronosporomycetes</taxon>
        <taxon>Peronosporales</taxon>
        <taxon>Peronosporaceae</taxon>
        <taxon>Phytophthora</taxon>
    </lineage>
</organism>
<evidence type="ECO:0000256" key="1">
    <source>
        <dbReference type="SAM" id="MobiDB-lite"/>
    </source>
</evidence>
<sequence>MESPTAALPACWTPTDQRIMEHLLLDQPSDAEDPSDAAHGDARNSPRTVELNRAEEKTQKPKTSASPPKQVTGDKEEDRRARHREVQRRFIQRKKAEVERTKVLA</sequence>
<feature type="region of interest" description="Disordered" evidence="1">
    <location>
        <begin position="24"/>
        <end position="105"/>
    </location>
</feature>
<gene>
    <name evidence="2" type="ORF">V7S43_009623</name>
</gene>
<dbReference type="EMBL" id="JBIMZQ010000020">
    <property type="protein sequence ID" value="KAL3665589.1"/>
    <property type="molecule type" value="Genomic_DNA"/>
</dbReference>
<accession>A0ABD3FJ44</accession>
<keyword evidence="3" id="KW-1185">Reference proteome</keyword>
<evidence type="ECO:0000313" key="3">
    <source>
        <dbReference type="Proteomes" id="UP001632037"/>
    </source>
</evidence>
<feature type="compositionally biased region" description="Basic and acidic residues" evidence="1">
    <location>
        <begin position="94"/>
        <end position="105"/>
    </location>
</feature>
<dbReference type="AlphaFoldDB" id="A0ABD3FJ44"/>
<protein>
    <recommendedName>
        <fullName evidence="4">BZIP domain-containing protein</fullName>
    </recommendedName>
</protein>